<evidence type="ECO:0000313" key="1">
    <source>
        <dbReference type="EMBL" id="KAK7679825.1"/>
    </source>
</evidence>
<gene>
    <name evidence="1" type="ORF">QCA50_017151</name>
</gene>
<dbReference type="EMBL" id="JASBNA010000055">
    <property type="protein sequence ID" value="KAK7679825.1"/>
    <property type="molecule type" value="Genomic_DNA"/>
</dbReference>
<reference evidence="1 2" key="1">
    <citation type="submission" date="2022-09" db="EMBL/GenBank/DDBJ databases">
        <authorList>
            <person name="Palmer J.M."/>
        </authorList>
    </citation>
    <scope>NUCLEOTIDE SEQUENCE [LARGE SCALE GENOMIC DNA]</scope>
    <source>
        <strain evidence="1 2">DSM 7382</strain>
    </source>
</reference>
<evidence type="ECO:0000313" key="2">
    <source>
        <dbReference type="Proteomes" id="UP001385951"/>
    </source>
</evidence>
<protein>
    <submittedName>
        <fullName evidence="1">Uncharacterized protein</fullName>
    </submittedName>
</protein>
<keyword evidence="2" id="KW-1185">Reference proteome</keyword>
<proteinExistence type="predicted"/>
<dbReference type="AlphaFoldDB" id="A0AAW0FSY4"/>
<sequence length="74" mass="8735">MNELFKIIAPFEDWASAKYEILGEIDPLHEHIRKLREAKILLNQLYFKNLNDLTPEEEETPWHLVLTSTGKPVF</sequence>
<organism evidence="1 2">
    <name type="scientific">Cerrena zonata</name>
    <dbReference type="NCBI Taxonomy" id="2478898"/>
    <lineage>
        <taxon>Eukaryota</taxon>
        <taxon>Fungi</taxon>
        <taxon>Dikarya</taxon>
        <taxon>Basidiomycota</taxon>
        <taxon>Agaricomycotina</taxon>
        <taxon>Agaricomycetes</taxon>
        <taxon>Polyporales</taxon>
        <taxon>Cerrenaceae</taxon>
        <taxon>Cerrena</taxon>
    </lineage>
</organism>
<accession>A0AAW0FSY4</accession>
<dbReference type="Proteomes" id="UP001385951">
    <property type="component" value="Unassembled WGS sequence"/>
</dbReference>
<comment type="caution">
    <text evidence="1">The sequence shown here is derived from an EMBL/GenBank/DDBJ whole genome shotgun (WGS) entry which is preliminary data.</text>
</comment>
<name>A0AAW0FSY4_9APHY</name>